<dbReference type="InterPro" id="IPR036390">
    <property type="entry name" value="WH_DNA-bd_sf"/>
</dbReference>
<comment type="subcellular location">
    <subcellularLocation>
        <location evidence="2">Cytoplasm</location>
    </subcellularLocation>
    <subcellularLocation>
        <location evidence="1">Nucleus</location>
    </subcellularLocation>
</comment>
<keyword evidence="6" id="KW-0736">Signalosome</keyword>
<keyword evidence="7" id="KW-0539">Nucleus</keyword>
<evidence type="ECO:0000256" key="3">
    <source>
        <dbReference type="ARBA" id="ARBA00010417"/>
    </source>
</evidence>
<dbReference type="AlphaFoldDB" id="A0A8J4V027"/>
<comment type="similarity">
    <text evidence="3">Belongs to the CSN4 family.</text>
</comment>
<name>A0A8J4V027_9MYCE</name>
<dbReference type="Gene3D" id="1.10.10.10">
    <property type="entry name" value="Winged helix-like DNA-binding domain superfamily/Winged helix DNA-binding domain"/>
    <property type="match status" value="1"/>
</dbReference>
<dbReference type="InterPro" id="IPR054559">
    <property type="entry name" value="PSMD12-CSN4-like_N"/>
</dbReference>
<evidence type="ECO:0000256" key="4">
    <source>
        <dbReference type="ARBA" id="ARBA00014881"/>
    </source>
</evidence>
<dbReference type="Pfam" id="PF22241">
    <property type="entry name" value="PSMD12-CSN4_N"/>
    <property type="match status" value="1"/>
</dbReference>
<evidence type="ECO:0000256" key="6">
    <source>
        <dbReference type="ARBA" id="ARBA00022790"/>
    </source>
</evidence>
<dbReference type="InterPro" id="IPR040134">
    <property type="entry name" value="PSMD12/CSN4"/>
</dbReference>
<dbReference type="GO" id="GO:0005829">
    <property type="term" value="C:cytosol"/>
    <property type="evidence" value="ECO:0007669"/>
    <property type="project" value="TreeGrafter"/>
</dbReference>
<dbReference type="FunFam" id="1.10.10.10:FF:000190">
    <property type="entry name" value="COP9 signalosome complex subunit 4"/>
    <property type="match status" value="1"/>
</dbReference>
<organism evidence="9 10">
    <name type="scientific">Polysphondylium violaceum</name>
    <dbReference type="NCBI Taxonomy" id="133409"/>
    <lineage>
        <taxon>Eukaryota</taxon>
        <taxon>Amoebozoa</taxon>
        <taxon>Evosea</taxon>
        <taxon>Eumycetozoa</taxon>
        <taxon>Dictyostelia</taxon>
        <taxon>Dictyosteliales</taxon>
        <taxon>Dictyosteliaceae</taxon>
        <taxon>Polysphondylium</taxon>
    </lineage>
</organism>
<evidence type="ECO:0000313" key="9">
    <source>
        <dbReference type="EMBL" id="KAF2068642.1"/>
    </source>
</evidence>
<evidence type="ECO:0000256" key="7">
    <source>
        <dbReference type="ARBA" id="ARBA00023242"/>
    </source>
</evidence>
<gene>
    <name evidence="9" type="ORF">CYY_010033</name>
</gene>
<dbReference type="Pfam" id="PF01399">
    <property type="entry name" value="PCI"/>
    <property type="match status" value="1"/>
</dbReference>
<evidence type="ECO:0000256" key="2">
    <source>
        <dbReference type="ARBA" id="ARBA00004496"/>
    </source>
</evidence>
<dbReference type="Proteomes" id="UP000695562">
    <property type="component" value="Unassembled WGS sequence"/>
</dbReference>
<evidence type="ECO:0000259" key="8">
    <source>
        <dbReference type="PROSITE" id="PS50250"/>
    </source>
</evidence>
<dbReference type="SUPFAM" id="SSF46785">
    <property type="entry name" value="Winged helix' DNA-binding domain"/>
    <property type="match status" value="1"/>
</dbReference>
<dbReference type="PROSITE" id="PS50250">
    <property type="entry name" value="PCI"/>
    <property type="match status" value="1"/>
</dbReference>
<feature type="domain" description="PCI" evidence="8">
    <location>
        <begin position="195"/>
        <end position="361"/>
    </location>
</feature>
<evidence type="ECO:0000313" key="10">
    <source>
        <dbReference type="Proteomes" id="UP000695562"/>
    </source>
</evidence>
<dbReference type="InterPro" id="IPR036388">
    <property type="entry name" value="WH-like_DNA-bd_sf"/>
</dbReference>
<evidence type="ECO:0000256" key="5">
    <source>
        <dbReference type="ARBA" id="ARBA00022490"/>
    </source>
</evidence>
<dbReference type="InterPro" id="IPR000717">
    <property type="entry name" value="PCI_dom"/>
</dbReference>
<sequence>MDNLQKLLEETSVLGDHKAKTEKYKSILNDLITQQDTNSLKTFIAHLTDESTPLVISRTILLSFTSTFKSLPVKAQMELSHFILDRIQNRVVAFEEQVSEIRYNLAKLYERDENWREAAKSLIAIPLDSSQRVISPEYKVKIYVKIARLFLEDEESVQAETYINRASDSIHHVKKTKLIFAYKTCFARIMDYKRMFSKAGFRYYELSTILPKESERTMALTCAIICSILDKAGPQRSRMLANLYKDERSSSQTDVYPILEKMYLERILKKNEVQKFAENLRPHQMAVLSDGNTVLDRAVIEHNLLSASKIYNNITFDELGSLLGIPADKAEKIAAKMVIEERLIGTIDQIERLIQFENTGSDSLSMWDSKIESICLHMNNIIESISKYPEFVV</sequence>
<proteinExistence type="inferred from homology"/>
<accession>A0A8J4V027</accession>
<keyword evidence="10" id="KW-1185">Reference proteome</keyword>
<reference evidence="9" key="1">
    <citation type="submission" date="2020-01" db="EMBL/GenBank/DDBJ databases">
        <title>Development of genomics and gene disruption for Polysphondylium violaceum indicates a role for the polyketide synthase stlB in stalk morphogenesis.</title>
        <authorList>
            <person name="Narita B."/>
            <person name="Kawabe Y."/>
            <person name="Kin K."/>
            <person name="Saito T."/>
            <person name="Gibbs R."/>
            <person name="Kuspa A."/>
            <person name="Muzny D."/>
            <person name="Queller D."/>
            <person name="Richards S."/>
            <person name="Strassman J."/>
            <person name="Sucgang R."/>
            <person name="Worley K."/>
            <person name="Schaap P."/>
        </authorList>
    </citation>
    <scope>NUCLEOTIDE SEQUENCE</scope>
    <source>
        <strain evidence="9">QSvi11</strain>
    </source>
</reference>
<dbReference type="SMART" id="SM00088">
    <property type="entry name" value="PINT"/>
    <property type="match status" value="1"/>
</dbReference>
<dbReference type="OrthoDB" id="295656at2759"/>
<protein>
    <recommendedName>
        <fullName evidence="4">COP9 signalosome complex subunit 4</fullName>
    </recommendedName>
</protein>
<dbReference type="PANTHER" id="PTHR10855:SF2">
    <property type="entry name" value="COP9 SIGNALOSOME COMPLEX SUBUNIT 4"/>
    <property type="match status" value="1"/>
</dbReference>
<dbReference type="PANTHER" id="PTHR10855">
    <property type="entry name" value="26S PROTEASOME NON-ATPASE REGULATORY SUBUNIT 12/COP9 SIGNALOSOME COMPLEX SUBUNIT 4"/>
    <property type="match status" value="1"/>
</dbReference>
<keyword evidence="5" id="KW-0963">Cytoplasm</keyword>
<dbReference type="GO" id="GO:0008180">
    <property type="term" value="C:COP9 signalosome"/>
    <property type="evidence" value="ECO:0007669"/>
    <property type="project" value="UniProtKB-KW"/>
</dbReference>
<dbReference type="EMBL" id="AJWJ01000893">
    <property type="protein sequence ID" value="KAF2068642.1"/>
    <property type="molecule type" value="Genomic_DNA"/>
</dbReference>
<evidence type="ECO:0000256" key="1">
    <source>
        <dbReference type="ARBA" id="ARBA00004123"/>
    </source>
</evidence>
<comment type="caution">
    <text evidence="9">The sequence shown here is derived from an EMBL/GenBank/DDBJ whole genome shotgun (WGS) entry which is preliminary data.</text>
</comment>